<organism evidence="2">
    <name type="scientific">marine sediment metagenome</name>
    <dbReference type="NCBI Taxonomy" id="412755"/>
    <lineage>
        <taxon>unclassified sequences</taxon>
        <taxon>metagenomes</taxon>
        <taxon>ecological metagenomes</taxon>
    </lineage>
</organism>
<name>X1QI77_9ZZZZ</name>
<feature type="region of interest" description="Disordered" evidence="1">
    <location>
        <begin position="15"/>
        <end position="39"/>
    </location>
</feature>
<feature type="compositionally biased region" description="Low complexity" evidence="1">
    <location>
        <begin position="15"/>
        <end position="24"/>
    </location>
</feature>
<proteinExistence type="predicted"/>
<sequence>YRNLKFLLGKVRSNKTNKSVVKKSPTPSGSIKGGGNVTPKRDAQFFFNRFNGL</sequence>
<gene>
    <name evidence="2" type="ORF">S06H3_39234</name>
</gene>
<reference evidence="2" key="1">
    <citation type="journal article" date="2014" name="Front. Microbiol.">
        <title>High frequency of phylogenetically diverse reductive dehalogenase-homologous genes in deep subseafloor sedimentary metagenomes.</title>
        <authorList>
            <person name="Kawai M."/>
            <person name="Futagami T."/>
            <person name="Toyoda A."/>
            <person name="Takaki Y."/>
            <person name="Nishi S."/>
            <person name="Hori S."/>
            <person name="Arai W."/>
            <person name="Tsubouchi T."/>
            <person name="Morono Y."/>
            <person name="Uchiyama I."/>
            <person name="Ito T."/>
            <person name="Fujiyama A."/>
            <person name="Inagaki F."/>
            <person name="Takami H."/>
        </authorList>
    </citation>
    <scope>NUCLEOTIDE SEQUENCE</scope>
    <source>
        <strain evidence="2">Expedition CK06-06</strain>
    </source>
</reference>
<feature type="non-terminal residue" evidence="2">
    <location>
        <position position="1"/>
    </location>
</feature>
<evidence type="ECO:0000313" key="2">
    <source>
        <dbReference type="EMBL" id="GAI42949.1"/>
    </source>
</evidence>
<comment type="caution">
    <text evidence="2">The sequence shown here is derived from an EMBL/GenBank/DDBJ whole genome shotgun (WGS) entry which is preliminary data.</text>
</comment>
<dbReference type="AlphaFoldDB" id="X1QI77"/>
<dbReference type="EMBL" id="BARV01023978">
    <property type="protein sequence ID" value="GAI42949.1"/>
    <property type="molecule type" value="Genomic_DNA"/>
</dbReference>
<evidence type="ECO:0000256" key="1">
    <source>
        <dbReference type="SAM" id="MobiDB-lite"/>
    </source>
</evidence>
<accession>X1QI77</accession>
<protein>
    <submittedName>
        <fullName evidence="2">Uncharacterized protein</fullName>
    </submittedName>
</protein>